<sequence>MKFSLFNLKNQIDQILALLEGKTNESIFIEKTKIVNVSSITDKNEQNILEGVFDGEKMFDGDGKEYVVPPNYASKSKLVEGDIMKLTITNNGKFIYKQIGPIARKRIIGILEFDEDKQLWNVAYQGKKYKVLTASVTFYRGKPYDETVALIPQDSESNWCAMENVISK</sequence>
<proteinExistence type="predicted"/>
<gene>
    <name evidence="1" type="ORF">AUJ23_00630</name>
</gene>
<protein>
    <recommendedName>
        <fullName evidence="3">50S ribosomal protein L7/L12</fullName>
    </recommendedName>
</protein>
<evidence type="ECO:0000313" key="1">
    <source>
        <dbReference type="EMBL" id="OIO20271.1"/>
    </source>
</evidence>
<evidence type="ECO:0008006" key="3">
    <source>
        <dbReference type="Google" id="ProtNLM"/>
    </source>
</evidence>
<evidence type="ECO:0000313" key="2">
    <source>
        <dbReference type="Proteomes" id="UP000181941"/>
    </source>
</evidence>
<reference evidence="1 2" key="1">
    <citation type="journal article" date="2016" name="Environ. Microbiol.">
        <title>Genomic resolution of a cold subsurface aquifer community provides metabolic insights for novel microbes adapted to high CO concentrations.</title>
        <authorList>
            <person name="Probst A.J."/>
            <person name="Castelle C.J."/>
            <person name="Singh A."/>
            <person name="Brown C.T."/>
            <person name="Anantharaman K."/>
            <person name="Sharon I."/>
            <person name="Hug L.A."/>
            <person name="Burstein D."/>
            <person name="Emerson J.B."/>
            <person name="Thomas B.C."/>
            <person name="Banfield J.F."/>
        </authorList>
    </citation>
    <scope>NUCLEOTIDE SEQUENCE [LARGE SCALE GENOMIC DNA]</scope>
    <source>
        <strain evidence="1">CG1_02_32_51</strain>
    </source>
</reference>
<organism evidence="1 2">
    <name type="scientific">Candidatus Magasanikbacteria bacterium CG1_02_32_51</name>
    <dbReference type="NCBI Taxonomy" id="1805238"/>
    <lineage>
        <taxon>Bacteria</taxon>
        <taxon>Candidatus Magasanikiibacteriota</taxon>
    </lineage>
</organism>
<accession>A0A1J4UDI1</accession>
<dbReference type="Proteomes" id="UP000181941">
    <property type="component" value="Unassembled WGS sequence"/>
</dbReference>
<comment type="caution">
    <text evidence="1">The sequence shown here is derived from an EMBL/GenBank/DDBJ whole genome shotgun (WGS) entry which is preliminary data.</text>
</comment>
<dbReference type="STRING" id="1805238.AUJ23_00630"/>
<dbReference type="AlphaFoldDB" id="A0A1J4UDI1"/>
<dbReference type="EMBL" id="MNVC01000008">
    <property type="protein sequence ID" value="OIO20271.1"/>
    <property type="molecule type" value="Genomic_DNA"/>
</dbReference>
<name>A0A1J4UDI1_9BACT</name>